<dbReference type="AlphaFoldDB" id="A0A819NXS5"/>
<gene>
    <name evidence="2" type="ORF">FNK824_LOCUS26101</name>
</gene>
<keyword evidence="1" id="KW-1133">Transmembrane helix</keyword>
<keyword evidence="1" id="KW-0472">Membrane</keyword>
<reference evidence="2" key="1">
    <citation type="submission" date="2021-02" db="EMBL/GenBank/DDBJ databases">
        <authorList>
            <person name="Nowell W R."/>
        </authorList>
    </citation>
    <scope>NUCLEOTIDE SEQUENCE</scope>
</reference>
<organism evidence="2 3">
    <name type="scientific">Rotaria sordida</name>
    <dbReference type="NCBI Taxonomy" id="392033"/>
    <lineage>
        <taxon>Eukaryota</taxon>
        <taxon>Metazoa</taxon>
        <taxon>Spiralia</taxon>
        <taxon>Gnathifera</taxon>
        <taxon>Rotifera</taxon>
        <taxon>Eurotatoria</taxon>
        <taxon>Bdelloidea</taxon>
        <taxon>Philodinida</taxon>
        <taxon>Philodinidae</taxon>
        <taxon>Rotaria</taxon>
    </lineage>
</organism>
<feature type="transmembrane region" description="Helical" evidence="1">
    <location>
        <begin position="79"/>
        <end position="103"/>
    </location>
</feature>
<dbReference type="Proteomes" id="UP000663874">
    <property type="component" value="Unassembled WGS sequence"/>
</dbReference>
<evidence type="ECO:0000313" key="3">
    <source>
        <dbReference type="Proteomes" id="UP000663874"/>
    </source>
</evidence>
<keyword evidence="1" id="KW-0812">Transmembrane</keyword>
<evidence type="ECO:0000256" key="1">
    <source>
        <dbReference type="SAM" id="Phobius"/>
    </source>
</evidence>
<dbReference type="EMBL" id="CAJOBE010006335">
    <property type="protein sequence ID" value="CAF4003874.1"/>
    <property type="molecule type" value="Genomic_DNA"/>
</dbReference>
<feature type="transmembrane region" description="Helical" evidence="1">
    <location>
        <begin position="123"/>
        <end position="143"/>
    </location>
</feature>
<feature type="non-terminal residue" evidence="2">
    <location>
        <position position="186"/>
    </location>
</feature>
<comment type="caution">
    <text evidence="2">The sequence shown here is derived from an EMBL/GenBank/DDBJ whole genome shotgun (WGS) entry which is preliminary data.</text>
</comment>
<name>A0A819NXS5_9BILA</name>
<protein>
    <submittedName>
        <fullName evidence="2">Uncharacterized protein</fullName>
    </submittedName>
</protein>
<sequence length="186" mass="21892">MSLNVNCLSDYSDIELIPLINNKSNNLIHPINNSYGNKLISKFSSLIIDLSYSSNDIELLLKSLTKNSLKMSTKIISSIIIYSMIIILILMILSIIFYIISYSNINQFKLSKKKFIKFSFKNLFLIILLFIYIFIFIQMIFILQHGNKTKNFFQKSIQIINQEFNSNFISDHFQYLFKQFDDYSKK</sequence>
<evidence type="ECO:0000313" key="2">
    <source>
        <dbReference type="EMBL" id="CAF4003874.1"/>
    </source>
</evidence>
<accession>A0A819NXS5</accession>
<proteinExistence type="predicted"/>